<reference evidence="1" key="2">
    <citation type="journal article" date="2022" name="New Phytol.">
        <title>Evolutionary transition to the ectomycorrhizal habit in the genomes of a hyperdiverse lineage of mushroom-forming fungi.</title>
        <authorList>
            <person name="Looney B."/>
            <person name="Miyauchi S."/>
            <person name="Morin E."/>
            <person name="Drula E."/>
            <person name="Courty P.E."/>
            <person name="Kohler A."/>
            <person name="Kuo A."/>
            <person name="LaButti K."/>
            <person name="Pangilinan J."/>
            <person name="Lipzen A."/>
            <person name="Riley R."/>
            <person name="Andreopoulos W."/>
            <person name="He G."/>
            <person name="Johnson J."/>
            <person name="Nolan M."/>
            <person name="Tritt A."/>
            <person name="Barry K.W."/>
            <person name="Grigoriev I.V."/>
            <person name="Nagy L.G."/>
            <person name="Hibbett D."/>
            <person name="Henrissat B."/>
            <person name="Matheny P.B."/>
            <person name="Labbe J."/>
            <person name="Martin F.M."/>
        </authorList>
    </citation>
    <scope>NUCLEOTIDE SEQUENCE</scope>
    <source>
        <strain evidence="1">HHB10654</strain>
    </source>
</reference>
<accession>A0ACB8SPT7</accession>
<name>A0ACB8SPT7_9AGAM</name>
<comment type="caution">
    <text evidence="1">The sequence shown here is derived from an EMBL/GenBank/DDBJ whole genome shotgun (WGS) entry which is preliminary data.</text>
</comment>
<proteinExistence type="predicted"/>
<reference evidence="1" key="1">
    <citation type="submission" date="2021-03" db="EMBL/GenBank/DDBJ databases">
        <authorList>
            <consortium name="DOE Joint Genome Institute"/>
            <person name="Ahrendt S."/>
            <person name="Looney B.P."/>
            <person name="Miyauchi S."/>
            <person name="Morin E."/>
            <person name="Drula E."/>
            <person name="Courty P.E."/>
            <person name="Chicoki N."/>
            <person name="Fauchery L."/>
            <person name="Kohler A."/>
            <person name="Kuo A."/>
            <person name="Labutti K."/>
            <person name="Pangilinan J."/>
            <person name="Lipzen A."/>
            <person name="Riley R."/>
            <person name="Andreopoulos W."/>
            <person name="He G."/>
            <person name="Johnson J."/>
            <person name="Barry K.W."/>
            <person name="Grigoriev I.V."/>
            <person name="Nagy L."/>
            <person name="Hibbett D."/>
            <person name="Henrissat B."/>
            <person name="Matheny P.B."/>
            <person name="Labbe J."/>
            <person name="Martin F."/>
        </authorList>
    </citation>
    <scope>NUCLEOTIDE SEQUENCE</scope>
    <source>
        <strain evidence="1">HHB10654</strain>
    </source>
</reference>
<gene>
    <name evidence="1" type="ORF">BV25DRAFT_1237461</name>
</gene>
<organism evidence="1 2">
    <name type="scientific">Artomyces pyxidatus</name>
    <dbReference type="NCBI Taxonomy" id="48021"/>
    <lineage>
        <taxon>Eukaryota</taxon>
        <taxon>Fungi</taxon>
        <taxon>Dikarya</taxon>
        <taxon>Basidiomycota</taxon>
        <taxon>Agaricomycotina</taxon>
        <taxon>Agaricomycetes</taxon>
        <taxon>Russulales</taxon>
        <taxon>Auriscalpiaceae</taxon>
        <taxon>Artomyces</taxon>
    </lineage>
</organism>
<protein>
    <submittedName>
        <fullName evidence="1">Uncharacterized protein</fullName>
    </submittedName>
</protein>
<keyword evidence="2" id="KW-1185">Reference proteome</keyword>
<evidence type="ECO:0000313" key="2">
    <source>
        <dbReference type="Proteomes" id="UP000814140"/>
    </source>
</evidence>
<dbReference type="Proteomes" id="UP000814140">
    <property type="component" value="Unassembled WGS sequence"/>
</dbReference>
<dbReference type="EMBL" id="MU277235">
    <property type="protein sequence ID" value="KAI0058445.1"/>
    <property type="molecule type" value="Genomic_DNA"/>
</dbReference>
<evidence type="ECO:0000313" key="1">
    <source>
        <dbReference type="EMBL" id="KAI0058445.1"/>
    </source>
</evidence>
<sequence>MFSTQPGAGDQVSEGCVVVPLQDEEEQFQPSTLYNLLRLARKYIVDELQEEILDYLKFVFPSTLEAYRSPARIVTICQDFNPMLGVETAPEFEIQAILPAALYMPALLSIATKVDGFEETYGTIVKPTTSVLRSVLLFEEHMQELIDEQEDDDCWLDPLRCSGERRCTGLDTDVQSASRRWYRGVRDDVFRSKLRLNAFDTTCDDCLSRFRKFEKDRRADLWEPSHDFFGLIRRPDWMFSRTQQRRRAD</sequence>